<sequence length="192" mass="20726">MRRLDLVVGPNGAGKSTFVALTLAPLLPGALFVNADEIAKTRWPDEVAAHAYDAARLAAKTRMKLIEAGRSFIAETVFSHGSKIDLIHGAHAHGYTVVLHAVLIPEALAVQRVRYRVAAGGHAVPEEKIRERYHRVWPLVAEAIGIVDVATVYDNSRVTGPKIVAQFAGGAQIGDPSWPSWAPPALVTRRHP</sequence>
<comment type="similarity">
    <text evidence="1">Belongs to the zeta toxin family.</text>
</comment>
<dbReference type="AlphaFoldDB" id="A0A9X7WKQ9"/>
<evidence type="ECO:0000313" key="8">
    <source>
        <dbReference type="EMBL" id="QZA10093.1"/>
    </source>
</evidence>
<evidence type="ECO:0000313" key="9">
    <source>
        <dbReference type="Proteomes" id="UP000825008"/>
    </source>
</evidence>
<protein>
    <recommendedName>
        <fullName evidence="5">UDP-N-acetylglucosamine kinase</fullName>
        <ecNumber evidence="2">2.7.1.176</ecNumber>
    </recommendedName>
    <alternativeName>
        <fullName evidence="5">UDP-N-acetylglucosamine kinase</fullName>
    </alternativeName>
</protein>
<keyword evidence="3" id="KW-0547">Nucleotide-binding</keyword>
<comment type="catalytic activity">
    <reaction evidence="6">
        <text>UDP-N-acetyl-alpha-D-glucosamine + ATP = UDP-N-acetyl-alpha-D-glucosamine 3'-phosphate + ADP + H(+)</text>
        <dbReference type="Rhea" id="RHEA:32671"/>
        <dbReference type="ChEBI" id="CHEBI:15378"/>
        <dbReference type="ChEBI" id="CHEBI:30616"/>
        <dbReference type="ChEBI" id="CHEBI:57705"/>
        <dbReference type="ChEBI" id="CHEBI:64353"/>
        <dbReference type="ChEBI" id="CHEBI:456216"/>
        <dbReference type="EC" id="2.7.1.176"/>
    </reaction>
</comment>
<dbReference type="KEGG" id="mher:K3U94_11570"/>
<evidence type="ECO:0000256" key="2">
    <source>
        <dbReference type="ARBA" id="ARBA00011963"/>
    </source>
</evidence>
<dbReference type="Gene3D" id="3.40.50.300">
    <property type="entry name" value="P-loop containing nucleotide triphosphate hydrolases"/>
    <property type="match status" value="1"/>
</dbReference>
<keyword evidence="4" id="KW-0067">ATP-binding</keyword>
<proteinExistence type="inferred from homology"/>
<dbReference type="InterPro" id="IPR010488">
    <property type="entry name" value="Zeta_toxin_domain"/>
</dbReference>
<reference evidence="8" key="1">
    <citation type="submission" date="2021-08" db="EMBL/GenBank/DDBJ databases">
        <title>Whole genome sequencing of non-tuberculosis mycobacteria type-strains.</title>
        <authorList>
            <person name="Igarashi Y."/>
            <person name="Osugi A."/>
            <person name="Mitarai S."/>
        </authorList>
    </citation>
    <scope>NUCLEOTIDE SEQUENCE</scope>
    <source>
        <strain evidence="8">JCM 30995</strain>
    </source>
</reference>
<dbReference type="SUPFAM" id="SSF52540">
    <property type="entry name" value="P-loop containing nucleoside triphosphate hydrolases"/>
    <property type="match status" value="1"/>
</dbReference>
<evidence type="ECO:0000256" key="4">
    <source>
        <dbReference type="ARBA" id="ARBA00022840"/>
    </source>
</evidence>
<dbReference type="GO" id="GO:0005524">
    <property type="term" value="F:ATP binding"/>
    <property type="evidence" value="ECO:0007669"/>
    <property type="project" value="UniProtKB-KW"/>
</dbReference>
<gene>
    <name evidence="8" type="ORF">K3U94_11570</name>
</gene>
<evidence type="ECO:0000256" key="6">
    <source>
        <dbReference type="ARBA" id="ARBA00048178"/>
    </source>
</evidence>
<dbReference type="Proteomes" id="UP000825008">
    <property type="component" value="Chromosome"/>
</dbReference>
<evidence type="ECO:0000256" key="1">
    <source>
        <dbReference type="ARBA" id="ARBA00009104"/>
    </source>
</evidence>
<dbReference type="PANTHER" id="PTHR39206">
    <property type="entry name" value="SLL8004 PROTEIN"/>
    <property type="match status" value="1"/>
</dbReference>
<accession>A0A9X7WKQ9</accession>
<dbReference type="InterPro" id="IPR027417">
    <property type="entry name" value="P-loop_NTPase"/>
</dbReference>
<dbReference type="Pfam" id="PF06414">
    <property type="entry name" value="Zeta_toxin"/>
    <property type="match status" value="1"/>
</dbReference>
<evidence type="ECO:0000256" key="5">
    <source>
        <dbReference type="ARBA" id="ARBA00032897"/>
    </source>
</evidence>
<dbReference type="EMBL" id="CP080997">
    <property type="protein sequence ID" value="QZA10093.1"/>
    <property type="molecule type" value="Genomic_DNA"/>
</dbReference>
<dbReference type="EC" id="2.7.1.176" evidence="2"/>
<evidence type="ECO:0000256" key="3">
    <source>
        <dbReference type="ARBA" id="ARBA00022741"/>
    </source>
</evidence>
<dbReference type="RefSeq" id="WP_220696770.1">
    <property type="nucleotide sequence ID" value="NZ_CP080997.1"/>
</dbReference>
<dbReference type="PANTHER" id="PTHR39206:SF1">
    <property type="entry name" value="SLL8004 PROTEIN"/>
    <property type="match status" value="1"/>
</dbReference>
<feature type="domain" description="Zeta toxin" evidence="7">
    <location>
        <begin position="4"/>
        <end position="142"/>
    </location>
</feature>
<dbReference type="GO" id="GO:0016301">
    <property type="term" value="F:kinase activity"/>
    <property type="evidence" value="ECO:0007669"/>
    <property type="project" value="InterPro"/>
</dbReference>
<evidence type="ECO:0000259" key="7">
    <source>
        <dbReference type="Pfam" id="PF06414"/>
    </source>
</evidence>
<organism evidence="8 9">
    <name type="scientific">Mycolicibacter heraklionensis</name>
    <dbReference type="NCBI Taxonomy" id="512402"/>
    <lineage>
        <taxon>Bacteria</taxon>
        <taxon>Bacillati</taxon>
        <taxon>Actinomycetota</taxon>
        <taxon>Actinomycetes</taxon>
        <taxon>Mycobacteriales</taxon>
        <taxon>Mycobacteriaceae</taxon>
        <taxon>Mycolicibacter</taxon>
    </lineage>
</organism>
<name>A0A9X7WKQ9_9MYCO</name>